<sequence>MKNIILLFSFFSLSNLFAQENCKKRTLNDVEKGIIREYISDARKNNWYKNDIGIVLVKEDISQLPYFEWNMSVVLDDQQANIDSTFTYAKYHSEIILFKTNTKENIPIHKSTSGCWADIIGDRLYIKPPKQNRPYILTFDGWEDGKPILDENKKIRIIQDPARYNRLDGDDSFRIYQFSLEKGVISKSSFARKKLPK</sequence>
<feature type="signal peptide" evidence="1">
    <location>
        <begin position="1"/>
        <end position="18"/>
    </location>
</feature>
<dbReference type="Proteomes" id="UP001595616">
    <property type="component" value="Unassembled WGS sequence"/>
</dbReference>
<evidence type="ECO:0000313" key="2">
    <source>
        <dbReference type="EMBL" id="MFC3811714.1"/>
    </source>
</evidence>
<gene>
    <name evidence="2" type="ORF">ACFOOI_13710</name>
</gene>
<dbReference type="RefSeq" id="WP_379838553.1">
    <property type="nucleotide sequence ID" value="NZ_JBHRYQ010000001.1"/>
</dbReference>
<feature type="chain" id="PRO_5047303160" evidence="1">
    <location>
        <begin position="19"/>
        <end position="197"/>
    </location>
</feature>
<accession>A0ABV7YYP6</accession>
<comment type="caution">
    <text evidence="2">The sequence shown here is derived from an EMBL/GenBank/DDBJ whole genome shotgun (WGS) entry which is preliminary data.</text>
</comment>
<name>A0ABV7YYP6_9BACT</name>
<evidence type="ECO:0000256" key="1">
    <source>
        <dbReference type="SAM" id="SignalP"/>
    </source>
</evidence>
<keyword evidence="1" id="KW-0732">Signal</keyword>
<evidence type="ECO:0000313" key="3">
    <source>
        <dbReference type="Proteomes" id="UP001595616"/>
    </source>
</evidence>
<organism evidence="2 3">
    <name type="scientific">Lacihabitans lacunae</name>
    <dbReference type="NCBI Taxonomy" id="1028214"/>
    <lineage>
        <taxon>Bacteria</taxon>
        <taxon>Pseudomonadati</taxon>
        <taxon>Bacteroidota</taxon>
        <taxon>Cytophagia</taxon>
        <taxon>Cytophagales</taxon>
        <taxon>Leadbetterellaceae</taxon>
        <taxon>Lacihabitans</taxon>
    </lineage>
</organism>
<dbReference type="EMBL" id="JBHRYQ010000001">
    <property type="protein sequence ID" value="MFC3811714.1"/>
    <property type="molecule type" value="Genomic_DNA"/>
</dbReference>
<reference evidence="3" key="1">
    <citation type="journal article" date="2019" name="Int. J. Syst. Evol. Microbiol.">
        <title>The Global Catalogue of Microorganisms (GCM) 10K type strain sequencing project: providing services to taxonomists for standard genome sequencing and annotation.</title>
        <authorList>
            <consortium name="The Broad Institute Genomics Platform"/>
            <consortium name="The Broad Institute Genome Sequencing Center for Infectious Disease"/>
            <person name="Wu L."/>
            <person name="Ma J."/>
        </authorList>
    </citation>
    <scope>NUCLEOTIDE SEQUENCE [LARGE SCALE GENOMIC DNA]</scope>
    <source>
        <strain evidence="3">CECT 7956</strain>
    </source>
</reference>
<protein>
    <submittedName>
        <fullName evidence="2">Uncharacterized protein</fullName>
    </submittedName>
</protein>
<proteinExistence type="predicted"/>
<keyword evidence="3" id="KW-1185">Reference proteome</keyword>